<evidence type="ECO:0000256" key="1">
    <source>
        <dbReference type="SAM" id="MobiDB-lite"/>
    </source>
</evidence>
<feature type="region of interest" description="Disordered" evidence="1">
    <location>
        <begin position="171"/>
        <end position="190"/>
    </location>
</feature>
<dbReference type="AlphaFoldDB" id="B4FDM8"/>
<organism evidence="2">
    <name type="scientific">Zea mays</name>
    <name type="common">Maize</name>
    <dbReference type="NCBI Taxonomy" id="4577"/>
    <lineage>
        <taxon>Eukaryota</taxon>
        <taxon>Viridiplantae</taxon>
        <taxon>Streptophyta</taxon>
        <taxon>Embryophyta</taxon>
        <taxon>Tracheophyta</taxon>
        <taxon>Spermatophyta</taxon>
        <taxon>Magnoliopsida</taxon>
        <taxon>Liliopsida</taxon>
        <taxon>Poales</taxon>
        <taxon>Poaceae</taxon>
        <taxon>PACMAD clade</taxon>
        <taxon>Panicoideae</taxon>
        <taxon>Andropogonodae</taxon>
        <taxon>Andropogoneae</taxon>
        <taxon>Tripsacinae</taxon>
        <taxon>Zea</taxon>
    </lineage>
</organism>
<dbReference type="RefSeq" id="NP_001131699.1">
    <property type="nucleotide sequence ID" value="NM_001138227.2"/>
</dbReference>
<dbReference type="HOGENOM" id="CLU_819818_0_0_1"/>
<proteinExistence type="evidence at transcript level"/>
<reference evidence="2" key="1">
    <citation type="journal article" date="2009" name="PLoS Genet.">
        <title>Sequencing, mapping, and analysis of 27,455 maize full-length cDNAs.</title>
        <authorList>
            <person name="Soderlund C."/>
            <person name="Descour A."/>
            <person name="Kudrna D."/>
            <person name="Bomhoff M."/>
            <person name="Boyd L."/>
            <person name="Currie J."/>
            <person name="Angelova A."/>
            <person name="Collura K."/>
            <person name="Wissotski M."/>
            <person name="Ashley E."/>
            <person name="Morrow D."/>
            <person name="Fernandes J."/>
            <person name="Walbot V."/>
            <person name="Yu Y."/>
        </authorList>
    </citation>
    <scope>NUCLEOTIDE SEQUENCE</scope>
    <source>
        <strain evidence="2">B73</strain>
    </source>
</reference>
<dbReference type="GeneID" id="100193060"/>
<dbReference type="EMBL" id="BT035216">
    <property type="protein sequence ID" value="ACF80221.1"/>
    <property type="molecule type" value="mRNA"/>
</dbReference>
<feature type="compositionally biased region" description="Low complexity" evidence="1">
    <location>
        <begin position="172"/>
        <end position="184"/>
    </location>
</feature>
<name>B4FDM8_MAIZE</name>
<evidence type="ECO:0000313" key="2">
    <source>
        <dbReference type="EMBL" id="ACF80221.1"/>
    </source>
</evidence>
<sequence length="339" mass="36352">MAIFWRMRPHSVSTSLPCFPWPPCPWCFPGRALFLLGAALSLSVTQLPTRACIPARILFVPSSISGHARAQPEGAGGRGRDGWGPAVVCPCSAPSSSPQRPAAAQLGVSSVHLQLVESPLLTHGAQIFIGHGASSSPPPVPRSMALGCFYSLPCSPMEAAPLPRFSLRRVPSSRARAQPHASAPAQPPAHVFPQPWRASPSLVSMEILLWLLHLDQGRSVCMTLGSCVPWICGAPASAPFFPCSLQTAEQLGAKLPRVRTQPESLPPVQLPVASLAGDGRADRWQLSILWLCSLLALWRAPCFILAMDTILHAHAGCCHLCQFAKLVALYMSAFRDRGH</sequence>
<protein>
    <submittedName>
        <fullName evidence="2">Uncharacterized protein</fullName>
    </submittedName>
</protein>
<accession>B4FDM8</accession>
<dbReference type="KEGG" id="zma:100193060"/>